<dbReference type="InterPro" id="IPR004263">
    <property type="entry name" value="Exostosin"/>
</dbReference>
<keyword evidence="3" id="KW-0808">Transferase</keyword>
<dbReference type="InterPro" id="IPR040911">
    <property type="entry name" value="Exostosin_GT47"/>
</dbReference>
<keyword evidence="6" id="KW-0812">Transmembrane</keyword>
<keyword evidence="3" id="KW-0328">Glycosyltransferase</keyword>
<keyword evidence="5" id="KW-0333">Golgi apparatus</keyword>
<dbReference type="EMBL" id="CP133622">
    <property type="protein sequence ID" value="WMV55809.1"/>
    <property type="molecule type" value="Genomic_DNA"/>
</dbReference>
<keyword evidence="6" id="KW-1133">Transmembrane helix</keyword>
<evidence type="ECO:0000259" key="7">
    <source>
        <dbReference type="Pfam" id="PF03016"/>
    </source>
</evidence>
<feature type="transmembrane region" description="Helical" evidence="6">
    <location>
        <begin position="37"/>
        <end position="56"/>
    </location>
</feature>
<evidence type="ECO:0000256" key="3">
    <source>
        <dbReference type="ARBA" id="ARBA00022676"/>
    </source>
</evidence>
<evidence type="ECO:0000313" key="9">
    <source>
        <dbReference type="Proteomes" id="UP001234989"/>
    </source>
</evidence>
<dbReference type="PANTHER" id="PTHR11062:SF229">
    <property type="entry name" value="GLUCURONOXYLAN GLUCURONOSYLTRANSFERASE IRX7-RELATED"/>
    <property type="match status" value="1"/>
</dbReference>
<dbReference type="GO" id="GO:0016757">
    <property type="term" value="F:glycosyltransferase activity"/>
    <property type="evidence" value="ECO:0007669"/>
    <property type="project" value="UniProtKB-KW"/>
</dbReference>
<evidence type="ECO:0000256" key="6">
    <source>
        <dbReference type="SAM" id="Phobius"/>
    </source>
</evidence>
<dbReference type="Pfam" id="PF03016">
    <property type="entry name" value="Exostosin_GT47"/>
    <property type="match status" value="1"/>
</dbReference>
<accession>A0AAF0V1Z9</accession>
<evidence type="ECO:0000256" key="5">
    <source>
        <dbReference type="ARBA" id="ARBA00023034"/>
    </source>
</evidence>
<gene>
    <name evidence="8" type="ORF">MTR67_049194</name>
</gene>
<evidence type="ECO:0000256" key="2">
    <source>
        <dbReference type="ARBA" id="ARBA00010271"/>
    </source>
</evidence>
<dbReference type="Proteomes" id="UP001234989">
    <property type="component" value="Chromosome 11"/>
</dbReference>
<evidence type="ECO:0000256" key="1">
    <source>
        <dbReference type="ARBA" id="ARBA00004323"/>
    </source>
</evidence>
<dbReference type="PANTHER" id="PTHR11062">
    <property type="entry name" value="EXOSTOSIN HEPARAN SULFATE GLYCOSYLTRANSFERASE -RELATED"/>
    <property type="match status" value="1"/>
</dbReference>
<comment type="similarity">
    <text evidence="2">Belongs to the glycosyltransferase 47 family.</text>
</comment>
<evidence type="ECO:0000313" key="8">
    <source>
        <dbReference type="EMBL" id="WMV55809.1"/>
    </source>
</evidence>
<dbReference type="GO" id="GO:0000139">
    <property type="term" value="C:Golgi membrane"/>
    <property type="evidence" value="ECO:0007669"/>
    <property type="project" value="UniProtKB-SubCell"/>
</dbReference>
<reference evidence="8" key="1">
    <citation type="submission" date="2023-08" db="EMBL/GenBank/DDBJ databases">
        <title>A de novo genome assembly of Solanum verrucosum Schlechtendal, a Mexican diploid species geographically isolated from the other diploid A-genome species in potato relatives.</title>
        <authorList>
            <person name="Hosaka K."/>
        </authorList>
    </citation>
    <scope>NUCLEOTIDE SEQUENCE</scope>
    <source>
        <tissue evidence="8">Young leaves</tissue>
    </source>
</reference>
<comment type="subcellular location">
    <subcellularLocation>
        <location evidence="1">Golgi apparatus membrane</location>
        <topology evidence="1">Single-pass type II membrane protein</topology>
    </subcellularLocation>
</comment>
<evidence type="ECO:0000256" key="4">
    <source>
        <dbReference type="ARBA" id="ARBA00022968"/>
    </source>
</evidence>
<keyword evidence="4" id="KW-0735">Signal-anchor</keyword>
<name>A0AAF0V1Z9_SOLVR</name>
<keyword evidence="6" id="KW-0472">Membrane</keyword>
<protein>
    <recommendedName>
        <fullName evidence="7">Exostosin GT47 domain-containing protein</fullName>
    </recommendedName>
</protein>
<organism evidence="8 9">
    <name type="scientific">Solanum verrucosum</name>
    <dbReference type="NCBI Taxonomy" id="315347"/>
    <lineage>
        <taxon>Eukaryota</taxon>
        <taxon>Viridiplantae</taxon>
        <taxon>Streptophyta</taxon>
        <taxon>Embryophyta</taxon>
        <taxon>Tracheophyta</taxon>
        <taxon>Spermatophyta</taxon>
        <taxon>Magnoliopsida</taxon>
        <taxon>eudicotyledons</taxon>
        <taxon>Gunneridae</taxon>
        <taxon>Pentapetalae</taxon>
        <taxon>asterids</taxon>
        <taxon>lamiids</taxon>
        <taxon>Solanales</taxon>
        <taxon>Solanaceae</taxon>
        <taxon>Solanoideae</taxon>
        <taxon>Solaneae</taxon>
        <taxon>Solanum</taxon>
    </lineage>
</organism>
<dbReference type="GO" id="GO:0010417">
    <property type="term" value="P:glucuronoxylan biosynthetic process"/>
    <property type="evidence" value="ECO:0007669"/>
    <property type="project" value="TreeGrafter"/>
</dbReference>
<feature type="domain" description="Exostosin GT47" evidence="7">
    <location>
        <begin position="94"/>
        <end position="392"/>
    </location>
</feature>
<sequence>MIEPKKQSKNRGFYVRMKLLNHNNGGNRNRGLFCYRYFKWVLWFSLSFYFFASFLFNHKPNTISKTTVPQYSKASRALIEYPETQNHRVSDSLNGLKIYVYDLPSKYNSDWLSNERCSNHLFASEVAIHKALLNSDVRTFDPYEADFFFVPVYVSCNFSTVNGFPAIGHARSLISSAIKLISSEFTFWNRSSGSDHIFVASHDFGSCFHTLEDVAMADGVPEFLRKSIILQTFGVKYDHPCQKAEHIVIPPYISPESVRKTLATSDVNGRRDIFAFFRGKMEVHPKNVSGRFYSKKVRTVILKKYGNDRRFYLRRHRFIGYQSEILRSTFCLCPLGWAPWSPRLVESVVLGCVPVIIADGIDLPFSSAVPWSEISVTVAEKDVGKLGTILENVAATNLSTIQQKLWDPRISRALLFHDRTVEGDATWQVLHALTEKLSRSHHRSRVLSE</sequence>
<proteinExistence type="inferred from homology"/>
<keyword evidence="9" id="KW-1185">Reference proteome</keyword>
<dbReference type="AlphaFoldDB" id="A0AAF0V1Z9"/>